<accession>A0A1M6W4W7</accession>
<dbReference type="EC" id="2.5.1.9" evidence="5 10"/>
<comment type="function">
    <text evidence="2">Catalyzes the dismutation of two molecules of 6,7-dimethyl-8-ribityllumazine, resulting in the formation of riboflavin and 5-amino-6-(D-ribitylamino)uracil.</text>
</comment>
<proteinExistence type="predicted"/>
<evidence type="ECO:0000256" key="7">
    <source>
        <dbReference type="ARBA" id="ARBA00022619"/>
    </source>
</evidence>
<dbReference type="FunFam" id="2.40.30.20:FF:000004">
    <property type="entry name" value="Riboflavin synthase, alpha subunit"/>
    <property type="match status" value="1"/>
</dbReference>
<sequence length="221" mass="23455">MAKIFTGIVEEIGTIKGISRGPNSAKLNILASTVLEDVKLGDSIAVNGVCLTATAFSDGNFTADAMAETLAKTNLGDLKPGSKVNLERALRLGDRLGGHWVSGHVDGVGTIVRLEKQDIATLITIQAPAQVMRYIIKKGSIGIDGTSLTVVDFTRDSFQVSLIPHTAQATILGSKKIGDSVNLESDILGKYIERLLQGGEQESSEKKSKVNLDFLATNGFL</sequence>
<dbReference type="NCBIfam" id="TIGR00187">
    <property type="entry name" value="ribE"/>
    <property type="match status" value="1"/>
</dbReference>
<feature type="domain" description="Lumazine-binding" evidence="12">
    <location>
        <begin position="100"/>
        <end position="196"/>
    </location>
</feature>
<evidence type="ECO:0000256" key="11">
    <source>
        <dbReference type="PROSITE-ProRule" id="PRU00524"/>
    </source>
</evidence>
<comment type="subunit">
    <text evidence="4">Homotrimer.</text>
</comment>
<reference evidence="14" key="1">
    <citation type="submission" date="2016-11" db="EMBL/GenBank/DDBJ databases">
        <authorList>
            <person name="Varghese N."/>
            <person name="Submissions S."/>
        </authorList>
    </citation>
    <scope>NUCLEOTIDE SEQUENCE [LARGE SCALE GENOMIC DNA]</scope>
    <source>
        <strain evidence="14">DSM 10349</strain>
    </source>
</reference>
<dbReference type="Gene3D" id="2.40.30.20">
    <property type="match status" value="2"/>
</dbReference>
<comment type="pathway">
    <text evidence="3">Cofactor biosynthesis; riboflavin biosynthesis; riboflavin from 2-hydroxy-3-oxobutyl phosphate and 5-amino-6-(D-ribitylamino)uracil: step 2/2.</text>
</comment>
<keyword evidence="7" id="KW-0686">Riboflavin biosynthesis</keyword>
<dbReference type="PIRSF" id="PIRSF000498">
    <property type="entry name" value="Riboflavin_syn_A"/>
    <property type="match status" value="1"/>
</dbReference>
<evidence type="ECO:0000313" key="14">
    <source>
        <dbReference type="Proteomes" id="UP000183997"/>
    </source>
</evidence>
<dbReference type="Proteomes" id="UP000183997">
    <property type="component" value="Unassembled WGS sequence"/>
</dbReference>
<comment type="catalytic activity">
    <reaction evidence="1">
        <text>2 6,7-dimethyl-8-(1-D-ribityl)lumazine + H(+) = 5-amino-6-(D-ribitylamino)uracil + riboflavin</text>
        <dbReference type="Rhea" id="RHEA:20772"/>
        <dbReference type="ChEBI" id="CHEBI:15378"/>
        <dbReference type="ChEBI" id="CHEBI:15934"/>
        <dbReference type="ChEBI" id="CHEBI:57986"/>
        <dbReference type="ChEBI" id="CHEBI:58201"/>
        <dbReference type="EC" id="2.5.1.9"/>
    </reaction>
</comment>
<gene>
    <name evidence="13" type="ORF">SAMN02745123_03477</name>
</gene>
<evidence type="ECO:0000256" key="10">
    <source>
        <dbReference type="NCBIfam" id="TIGR00187"/>
    </source>
</evidence>
<dbReference type="InterPro" id="IPR026017">
    <property type="entry name" value="Lumazine-bd_dom"/>
</dbReference>
<evidence type="ECO:0000256" key="6">
    <source>
        <dbReference type="ARBA" id="ARBA00013950"/>
    </source>
</evidence>
<evidence type="ECO:0000256" key="3">
    <source>
        <dbReference type="ARBA" id="ARBA00004887"/>
    </source>
</evidence>
<feature type="domain" description="Lumazine-binding" evidence="12">
    <location>
        <begin position="4"/>
        <end position="99"/>
    </location>
</feature>
<dbReference type="GO" id="GO:0004746">
    <property type="term" value="F:riboflavin synthase activity"/>
    <property type="evidence" value="ECO:0007669"/>
    <property type="project" value="UniProtKB-UniRule"/>
</dbReference>
<dbReference type="STRING" id="1121421.SAMN02745123_03477"/>
<dbReference type="InterPro" id="IPR001783">
    <property type="entry name" value="Lumazine-bd"/>
</dbReference>
<evidence type="ECO:0000313" key="13">
    <source>
        <dbReference type="EMBL" id="SHK88804.1"/>
    </source>
</evidence>
<dbReference type="AlphaFoldDB" id="A0A1M6W4W7"/>
<evidence type="ECO:0000259" key="12">
    <source>
        <dbReference type="PROSITE" id="PS51177"/>
    </source>
</evidence>
<dbReference type="PROSITE" id="PS51177">
    <property type="entry name" value="LUMAZINE_BIND"/>
    <property type="match status" value="2"/>
</dbReference>
<dbReference type="GO" id="GO:0009231">
    <property type="term" value="P:riboflavin biosynthetic process"/>
    <property type="evidence" value="ECO:0007669"/>
    <property type="project" value="UniProtKB-KW"/>
</dbReference>
<name>A0A1M6W4W7_9FIRM</name>
<dbReference type="CDD" id="cd00402">
    <property type="entry name" value="Riboflavin_synthase_like"/>
    <property type="match status" value="1"/>
</dbReference>
<dbReference type="PANTHER" id="PTHR21098">
    <property type="entry name" value="RIBOFLAVIN SYNTHASE ALPHA CHAIN"/>
    <property type="match status" value="1"/>
</dbReference>
<dbReference type="Pfam" id="PF00677">
    <property type="entry name" value="Lum_binding"/>
    <property type="match status" value="2"/>
</dbReference>
<evidence type="ECO:0000256" key="2">
    <source>
        <dbReference type="ARBA" id="ARBA00002803"/>
    </source>
</evidence>
<feature type="repeat" description="Lumazine-binding" evidence="11">
    <location>
        <begin position="100"/>
        <end position="196"/>
    </location>
</feature>
<evidence type="ECO:0000256" key="5">
    <source>
        <dbReference type="ARBA" id="ARBA00012827"/>
    </source>
</evidence>
<keyword evidence="14" id="KW-1185">Reference proteome</keyword>
<dbReference type="PANTHER" id="PTHR21098:SF12">
    <property type="entry name" value="RIBOFLAVIN SYNTHASE"/>
    <property type="match status" value="1"/>
</dbReference>
<dbReference type="NCBIfam" id="NF009566">
    <property type="entry name" value="PRK13020.1"/>
    <property type="match status" value="1"/>
</dbReference>
<organism evidence="13 14">
    <name type="scientific">Desulforamulus aeronauticus DSM 10349</name>
    <dbReference type="NCBI Taxonomy" id="1121421"/>
    <lineage>
        <taxon>Bacteria</taxon>
        <taxon>Bacillati</taxon>
        <taxon>Bacillota</taxon>
        <taxon>Clostridia</taxon>
        <taxon>Eubacteriales</taxon>
        <taxon>Peptococcaceae</taxon>
        <taxon>Desulforamulus</taxon>
    </lineage>
</organism>
<keyword evidence="9" id="KW-0677">Repeat</keyword>
<dbReference type="FunFam" id="2.40.30.20:FF:000003">
    <property type="entry name" value="Riboflavin synthase, alpha subunit"/>
    <property type="match status" value="1"/>
</dbReference>
<evidence type="ECO:0000256" key="4">
    <source>
        <dbReference type="ARBA" id="ARBA00011233"/>
    </source>
</evidence>
<protein>
    <recommendedName>
        <fullName evidence="6 10">Riboflavin synthase</fullName>
        <ecNumber evidence="5 10">2.5.1.9</ecNumber>
    </recommendedName>
</protein>
<dbReference type="NCBIfam" id="NF006767">
    <property type="entry name" value="PRK09289.1"/>
    <property type="match status" value="1"/>
</dbReference>
<evidence type="ECO:0000256" key="9">
    <source>
        <dbReference type="ARBA" id="ARBA00022737"/>
    </source>
</evidence>
<evidence type="ECO:0000256" key="1">
    <source>
        <dbReference type="ARBA" id="ARBA00000968"/>
    </source>
</evidence>
<evidence type="ECO:0000256" key="8">
    <source>
        <dbReference type="ARBA" id="ARBA00022679"/>
    </source>
</evidence>
<dbReference type="EMBL" id="FRAR01000028">
    <property type="protein sequence ID" value="SHK88804.1"/>
    <property type="molecule type" value="Genomic_DNA"/>
</dbReference>
<keyword evidence="8" id="KW-0808">Transferase</keyword>
<dbReference type="InterPro" id="IPR023366">
    <property type="entry name" value="ATP_synth_asu-like_sf"/>
</dbReference>
<feature type="repeat" description="Lumazine-binding" evidence="11">
    <location>
        <begin position="4"/>
        <end position="99"/>
    </location>
</feature>
<dbReference type="SUPFAM" id="SSF63380">
    <property type="entry name" value="Riboflavin synthase domain-like"/>
    <property type="match status" value="2"/>
</dbReference>
<dbReference type="InterPro" id="IPR017938">
    <property type="entry name" value="Riboflavin_synthase-like_b-brl"/>
</dbReference>